<dbReference type="PIRSF" id="PIRSF029557">
    <property type="entry name" value="UCP029557"/>
    <property type="match status" value="1"/>
</dbReference>
<protein>
    <submittedName>
        <fullName evidence="3">DUF1285 domain-containing protein</fullName>
    </submittedName>
</protein>
<dbReference type="InterPro" id="IPR023361">
    <property type="entry name" value="DUF1285_beta_roll_sf"/>
</dbReference>
<sequence>MLSLHKLQQQLEHQQAPFDSWDPPFCGDMALRIDQQGQWLYQDSPIGRLSLVKLFASVLVYEGKEYFLKTPVEKVRIQVEDVPFLIHSWHWQQTSAGPALIAVTNLNEQVLIGQHHPICLQDYQAQRVPYIALWRDLQARLCRTVYYQWIEEAQQQPQPNPNQLWLQSADYRFLLGQL</sequence>
<accession>A0ABU7JFM6</accession>
<evidence type="ECO:0000313" key="3">
    <source>
        <dbReference type="EMBL" id="MEE2024305.1"/>
    </source>
</evidence>
<dbReference type="EMBL" id="JAUGZK010000005">
    <property type="protein sequence ID" value="MEE2024305.1"/>
    <property type="molecule type" value="Genomic_DNA"/>
</dbReference>
<dbReference type="InterPro" id="IPR048341">
    <property type="entry name" value="DUF1285_N"/>
</dbReference>
<dbReference type="Pfam" id="PF21028">
    <property type="entry name" value="DUF1285_C"/>
    <property type="match status" value="1"/>
</dbReference>
<proteinExistence type="predicted"/>
<organism evidence="3 4">
    <name type="scientific">Alkalimonas mucilaginosa</name>
    <dbReference type="NCBI Taxonomy" id="3057676"/>
    <lineage>
        <taxon>Bacteria</taxon>
        <taxon>Pseudomonadati</taxon>
        <taxon>Pseudomonadota</taxon>
        <taxon>Gammaproteobacteria</taxon>
        <taxon>Alkalimonas</taxon>
    </lineage>
</organism>
<evidence type="ECO:0000259" key="2">
    <source>
        <dbReference type="Pfam" id="PF21028"/>
    </source>
</evidence>
<keyword evidence="4" id="KW-1185">Reference proteome</keyword>
<dbReference type="Proteomes" id="UP001339167">
    <property type="component" value="Unassembled WGS sequence"/>
</dbReference>
<dbReference type="InterPro" id="IPR010707">
    <property type="entry name" value="DUF1285"/>
</dbReference>
<name>A0ABU7JFM6_9GAMM</name>
<dbReference type="Gene3D" id="2.30.270.10">
    <property type="entry name" value="duf1285 protein"/>
    <property type="match status" value="1"/>
</dbReference>
<dbReference type="Pfam" id="PF06938">
    <property type="entry name" value="DUF1285_N"/>
    <property type="match status" value="1"/>
</dbReference>
<evidence type="ECO:0000313" key="4">
    <source>
        <dbReference type="Proteomes" id="UP001339167"/>
    </source>
</evidence>
<dbReference type="Gene3D" id="3.10.540.10">
    <property type="entry name" value="duf1285 like domain"/>
    <property type="match status" value="1"/>
</dbReference>
<reference evidence="3 4" key="1">
    <citation type="submission" date="2023-06" db="EMBL/GenBank/DDBJ databases">
        <title>Alkalimonas sp., MEB004 an alkaliphilic bacterium isolated from Lonar Lake, India.</title>
        <authorList>
            <person name="Joshi A."/>
            <person name="Thite S."/>
        </authorList>
    </citation>
    <scope>NUCLEOTIDE SEQUENCE [LARGE SCALE GENOMIC DNA]</scope>
    <source>
        <strain evidence="3 4">MEB004</strain>
    </source>
</reference>
<comment type="caution">
    <text evidence="3">The sequence shown here is derived from an EMBL/GenBank/DDBJ whole genome shotgun (WGS) entry which is preliminary data.</text>
</comment>
<evidence type="ECO:0000259" key="1">
    <source>
        <dbReference type="Pfam" id="PF06938"/>
    </source>
</evidence>
<dbReference type="RefSeq" id="WP_330087644.1">
    <property type="nucleotide sequence ID" value="NZ_JAUGZK010000005.1"/>
</dbReference>
<dbReference type="InterPro" id="IPR048342">
    <property type="entry name" value="DUF1285_C"/>
</dbReference>
<gene>
    <name evidence="3" type="ORF">QWF21_08600</name>
</gene>
<feature type="domain" description="DUF1285" evidence="2">
    <location>
        <begin position="83"/>
        <end position="175"/>
    </location>
</feature>
<feature type="domain" description="DUF1285" evidence="1">
    <location>
        <begin position="16"/>
        <end position="82"/>
    </location>
</feature>